<gene>
    <name evidence="10" type="ORF">KFE25_009929</name>
</gene>
<dbReference type="PROSITE" id="PS00108">
    <property type="entry name" value="PROTEIN_KINASE_ST"/>
    <property type="match status" value="1"/>
</dbReference>
<dbReference type="PANTHER" id="PTHR45646:SF11">
    <property type="entry name" value="SERINE_THREONINE-PROTEIN KINASE DOA"/>
    <property type="match status" value="1"/>
</dbReference>
<proteinExistence type="inferred from homology"/>
<feature type="binding site" evidence="6">
    <location>
        <position position="89"/>
    </location>
    <ligand>
        <name>ATP</name>
        <dbReference type="ChEBI" id="CHEBI:30616"/>
    </ligand>
</feature>
<keyword evidence="4" id="KW-0418">Kinase</keyword>
<dbReference type="Proteomes" id="UP000751190">
    <property type="component" value="Unassembled WGS sequence"/>
</dbReference>
<evidence type="ECO:0000256" key="8">
    <source>
        <dbReference type="SAM" id="MobiDB-lite"/>
    </source>
</evidence>
<evidence type="ECO:0000256" key="6">
    <source>
        <dbReference type="PROSITE-ProRule" id="PRU10141"/>
    </source>
</evidence>
<dbReference type="PROSITE" id="PS00107">
    <property type="entry name" value="PROTEIN_KINASE_ATP"/>
    <property type="match status" value="1"/>
</dbReference>
<accession>A0A8J5X9Y4</accession>
<dbReference type="Gene3D" id="1.10.510.10">
    <property type="entry name" value="Transferase(Phosphotransferase) domain 1"/>
    <property type="match status" value="1"/>
</dbReference>
<dbReference type="PANTHER" id="PTHR45646">
    <property type="entry name" value="SERINE/THREONINE-PROTEIN KINASE DOA-RELATED"/>
    <property type="match status" value="1"/>
</dbReference>
<sequence length="416" mass="47031">MGGRHKRRRSDPSRDGERDHYRASTRVRSHVASGSSDDDDDGRDSMHYSFRVGELLKSRYRTLSLLGTGTFGKVILCHDERSERDVAIKVVRAIYKYSSEATVEARILADVLERARAQCRRIPIVELFDRFEHRGHVCLVFERLGHTLLEAVELARTPHEHGASSYLCLRTVQSVARSLFDALAFLHGLSLSHTDLKPENILFVDAPGTLAAKQLAAGNAVPHGAAGGLRDTPQQQPQQPPTVKLIDFGGATFANEHHSEIVCTRQYRPPEVTLGMRWGCEVDLWSSGCILAELYTGHVLFATHDEAEHLALMERCLGAIPRRMARAASERAQRRWFVQGVLHWPQIATDRKSERHVRESARLKDTIARDRPWTRAHDEFLSLLHRLLEYLPEHRITAREALLHPFLTMEIPPGVA</sequence>
<dbReference type="GO" id="GO:0043484">
    <property type="term" value="P:regulation of RNA splicing"/>
    <property type="evidence" value="ECO:0007669"/>
    <property type="project" value="TreeGrafter"/>
</dbReference>
<dbReference type="InterPro" id="IPR000719">
    <property type="entry name" value="Prot_kinase_dom"/>
</dbReference>
<evidence type="ECO:0000256" key="3">
    <source>
        <dbReference type="ARBA" id="ARBA00022741"/>
    </source>
</evidence>
<comment type="similarity">
    <text evidence="7">Belongs to the protein kinase superfamily.</text>
</comment>
<organism evidence="10 11">
    <name type="scientific">Diacronema lutheri</name>
    <name type="common">Unicellular marine alga</name>
    <name type="synonym">Monochrysis lutheri</name>
    <dbReference type="NCBI Taxonomy" id="2081491"/>
    <lineage>
        <taxon>Eukaryota</taxon>
        <taxon>Haptista</taxon>
        <taxon>Haptophyta</taxon>
        <taxon>Pavlovophyceae</taxon>
        <taxon>Pavlovales</taxon>
        <taxon>Pavlovaceae</taxon>
        <taxon>Diacronema</taxon>
    </lineage>
</organism>
<feature type="compositionally biased region" description="Basic and acidic residues" evidence="8">
    <location>
        <begin position="10"/>
        <end position="22"/>
    </location>
</feature>
<feature type="domain" description="Protein kinase" evidence="9">
    <location>
        <begin position="60"/>
        <end position="407"/>
    </location>
</feature>
<dbReference type="OrthoDB" id="283111at2759"/>
<keyword evidence="2" id="KW-0808">Transferase</keyword>
<evidence type="ECO:0000259" key="9">
    <source>
        <dbReference type="PROSITE" id="PS50011"/>
    </source>
</evidence>
<comment type="caution">
    <text evidence="10">The sequence shown here is derived from an EMBL/GenBank/DDBJ whole genome shotgun (WGS) entry which is preliminary data.</text>
</comment>
<evidence type="ECO:0000256" key="5">
    <source>
        <dbReference type="ARBA" id="ARBA00022840"/>
    </source>
</evidence>
<dbReference type="Pfam" id="PF00069">
    <property type="entry name" value="Pkinase"/>
    <property type="match status" value="1"/>
</dbReference>
<dbReference type="GO" id="GO:0004674">
    <property type="term" value="F:protein serine/threonine kinase activity"/>
    <property type="evidence" value="ECO:0007669"/>
    <property type="project" value="UniProtKB-KW"/>
</dbReference>
<keyword evidence="5 6" id="KW-0067">ATP-binding</keyword>
<dbReference type="Gene3D" id="3.30.200.20">
    <property type="entry name" value="Phosphorylase Kinase, domain 1"/>
    <property type="match status" value="1"/>
</dbReference>
<evidence type="ECO:0000256" key="7">
    <source>
        <dbReference type="RuleBase" id="RU000304"/>
    </source>
</evidence>
<evidence type="ECO:0000256" key="1">
    <source>
        <dbReference type="ARBA" id="ARBA00022527"/>
    </source>
</evidence>
<dbReference type="InterPro" id="IPR051175">
    <property type="entry name" value="CLK_kinases"/>
</dbReference>
<evidence type="ECO:0000256" key="4">
    <source>
        <dbReference type="ARBA" id="ARBA00022777"/>
    </source>
</evidence>
<dbReference type="InterPro" id="IPR017441">
    <property type="entry name" value="Protein_kinase_ATP_BS"/>
</dbReference>
<dbReference type="InterPro" id="IPR011009">
    <property type="entry name" value="Kinase-like_dom_sf"/>
</dbReference>
<evidence type="ECO:0000313" key="11">
    <source>
        <dbReference type="Proteomes" id="UP000751190"/>
    </source>
</evidence>
<dbReference type="OMA" id="RHHIQSF"/>
<name>A0A8J5X9Y4_DIALT</name>
<keyword evidence="1 7" id="KW-0723">Serine/threonine-protein kinase</keyword>
<evidence type="ECO:0000313" key="10">
    <source>
        <dbReference type="EMBL" id="KAG8464561.1"/>
    </source>
</evidence>
<dbReference type="GO" id="GO:0005524">
    <property type="term" value="F:ATP binding"/>
    <property type="evidence" value="ECO:0007669"/>
    <property type="project" value="UniProtKB-UniRule"/>
</dbReference>
<dbReference type="InterPro" id="IPR008271">
    <property type="entry name" value="Ser/Thr_kinase_AS"/>
</dbReference>
<evidence type="ECO:0000256" key="2">
    <source>
        <dbReference type="ARBA" id="ARBA00022679"/>
    </source>
</evidence>
<dbReference type="SMART" id="SM00220">
    <property type="entry name" value="S_TKc"/>
    <property type="match status" value="1"/>
</dbReference>
<dbReference type="PROSITE" id="PS50011">
    <property type="entry name" value="PROTEIN_KINASE_DOM"/>
    <property type="match status" value="1"/>
</dbReference>
<dbReference type="SUPFAM" id="SSF56112">
    <property type="entry name" value="Protein kinase-like (PK-like)"/>
    <property type="match status" value="1"/>
</dbReference>
<reference evidence="10" key="1">
    <citation type="submission" date="2021-05" db="EMBL/GenBank/DDBJ databases">
        <title>The genome of the haptophyte Pavlova lutheri (Diacronema luteri, Pavlovales) - a model for lipid biosynthesis in eukaryotic algae.</title>
        <authorList>
            <person name="Hulatt C.J."/>
            <person name="Posewitz M.C."/>
        </authorList>
    </citation>
    <scope>NUCLEOTIDE SEQUENCE</scope>
    <source>
        <strain evidence="10">NIVA-4/92</strain>
    </source>
</reference>
<protein>
    <recommendedName>
        <fullName evidence="9">Protein kinase domain-containing protein</fullName>
    </recommendedName>
</protein>
<dbReference type="GO" id="GO:0005634">
    <property type="term" value="C:nucleus"/>
    <property type="evidence" value="ECO:0007669"/>
    <property type="project" value="TreeGrafter"/>
</dbReference>
<keyword evidence="3 6" id="KW-0547">Nucleotide-binding</keyword>
<dbReference type="EMBL" id="JAGTXO010000012">
    <property type="protein sequence ID" value="KAG8464561.1"/>
    <property type="molecule type" value="Genomic_DNA"/>
</dbReference>
<feature type="region of interest" description="Disordered" evidence="8">
    <location>
        <begin position="1"/>
        <end position="43"/>
    </location>
</feature>
<keyword evidence="11" id="KW-1185">Reference proteome</keyword>
<dbReference type="AlphaFoldDB" id="A0A8J5X9Y4"/>